<name>A0ABW4PTA5_9ACTN</name>
<evidence type="ECO:0000313" key="3">
    <source>
        <dbReference type="Proteomes" id="UP001597365"/>
    </source>
</evidence>
<reference evidence="3" key="1">
    <citation type="journal article" date="2019" name="Int. J. Syst. Evol. Microbiol.">
        <title>The Global Catalogue of Microorganisms (GCM) 10K type strain sequencing project: providing services to taxonomists for standard genome sequencing and annotation.</title>
        <authorList>
            <consortium name="The Broad Institute Genomics Platform"/>
            <consortium name="The Broad Institute Genome Sequencing Center for Infectious Disease"/>
            <person name="Wu L."/>
            <person name="Ma J."/>
        </authorList>
    </citation>
    <scope>NUCLEOTIDE SEQUENCE [LARGE SCALE GENOMIC DNA]</scope>
    <source>
        <strain evidence="3">CGMCC 4.7455</strain>
    </source>
</reference>
<dbReference type="RefSeq" id="WP_380905297.1">
    <property type="nucleotide sequence ID" value="NZ_JBHUFU010000060.1"/>
</dbReference>
<feature type="non-terminal residue" evidence="2">
    <location>
        <position position="53"/>
    </location>
</feature>
<gene>
    <name evidence="2" type="ORF">ACFSJS_27970</name>
</gene>
<comment type="caution">
    <text evidence="2">The sequence shown here is derived from an EMBL/GenBank/DDBJ whole genome shotgun (WGS) entry which is preliminary data.</text>
</comment>
<keyword evidence="3" id="KW-1185">Reference proteome</keyword>
<evidence type="ECO:0000259" key="1">
    <source>
        <dbReference type="Pfam" id="PF20947"/>
    </source>
</evidence>
<dbReference type="EMBL" id="JBHUFU010000060">
    <property type="protein sequence ID" value="MFD1833437.1"/>
    <property type="molecule type" value="Genomic_DNA"/>
</dbReference>
<evidence type="ECO:0000313" key="2">
    <source>
        <dbReference type="EMBL" id="MFD1833437.1"/>
    </source>
</evidence>
<proteinExistence type="predicted"/>
<organism evidence="2 3">
    <name type="scientific">Streptomyces desertarenae</name>
    <dbReference type="NCBI Taxonomy" id="2666184"/>
    <lineage>
        <taxon>Bacteria</taxon>
        <taxon>Bacillati</taxon>
        <taxon>Actinomycetota</taxon>
        <taxon>Actinomycetes</taxon>
        <taxon>Kitasatosporales</taxon>
        <taxon>Streptomycetaceae</taxon>
        <taxon>Streptomyces</taxon>
    </lineage>
</organism>
<feature type="domain" description="Influenza RNA polymerase PB2 N-terminal region" evidence="1">
    <location>
        <begin position="31"/>
        <end position="53"/>
    </location>
</feature>
<dbReference type="InterPro" id="IPR049106">
    <property type="entry name" value="Flu_PB2_N"/>
</dbReference>
<accession>A0ABW4PTA5</accession>
<protein>
    <recommendedName>
        <fullName evidence="1">Influenza RNA polymerase PB2 N-terminal region domain-containing protein</fullName>
    </recommendedName>
</protein>
<dbReference type="Proteomes" id="UP001597365">
    <property type="component" value="Unassembled WGS sequence"/>
</dbReference>
<sequence length="53" mass="6338">MSNCLKTTLFLLITRTYVRVISKSRSNIFNMERIKELRDLMSQSRTREILTKT</sequence>
<dbReference type="Pfam" id="PF20947">
    <property type="entry name" value="Flu_PB2_1st"/>
    <property type="match status" value="1"/>
</dbReference>